<evidence type="ECO:0000256" key="3">
    <source>
        <dbReference type="RuleBase" id="RU003457"/>
    </source>
</evidence>
<evidence type="ECO:0000259" key="5">
    <source>
        <dbReference type="Pfam" id="PF17954"/>
    </source>
</evidence>
<evidence type="ECO:0000259" key="4">
    <source>
        <dbReference type="Pfam" id="PF02678"/>
    </source>
</evidence>
<dbReference type="CDD" id="cd02910">
    <property type="entry name" value="cupin_Yhhw_N"/>
    <property type="match status" value="1"/>
</dbReference>
<feature type="binding site" evidence="2">
    <location>
        <position position="101"/>
    </location>
    <ligand>
        <name>Fe cation</name>
        <dbReference type="ChEBI" id="CHEBI:24875"/>
    </ligand>
</feature>
<reference evidence="6 7" key="1">
    <citation type="submission" date="2014-03" db="EMBL/GenBank/DDBJ databases">
        <title>The draft genome sequence of Thalassospira mesophila JCM 18969.</title>
        <authorList>
            <person name="Lai Q."/>
            <person name="Shao Z."/>
        </authorList>
    </citation>
    <scope>NUCLEOTIDE SEQUENCE [LARGE SCALE GENOMIC DNA]</scope>
    <source>
        <strain evidence="6 7">JCM 18969</strain>
    </source>
</reference>
<dbReference type="InterPro" id="IPR003829">
    <property type="entry name" value="Pirin_N_dom"/>
</dbReference>
<name>A0A1Y2L4B1_9PROT</name>
<feature type="binding site" evidence="2">
    <location>
        <position position="57"/>
    </location>
    <ligand>
        <name>Fe cation</name>
        <dbReference type="ChEBI" id="CHEBI:24875"/>
    </ligand>
</feature>
<dbReference type="Proteomes" id="UP000193391">
    <property type="component" value="Unassembled WGS sequence"/>
</dbReference>
<accession>A0A1Y2L4B1</accession>
<feature type="domain" description="Quercetin 2,3-dioxygenase C-terminal cupin" evidence="5">
    <location>
        <begin position="144"/>
        <end position="229"/>
    </location>
</feature>
<proteinExistence type="inferred from homology"/>
<dbReference type="InterPro" id="IPR011051">
    <property type="entry name" value="RmlC_Cupin_sf"/>
</dbReference>
<comment type="similarity">
    <text evidence="1 3">Belongs to the pirin family.</text>
</comment>
<dbReference type="Pfam" id="PF17954">
    <property type="entry name" value="Pirin_C_2"/>
    <property type="match status" value="1"/>
</dbReference>
<keyword evidence="7" id="KW-1185">Reference proteome</keyword>
<dbReference type="Pfam" id="PF02678">
    <property type="entry name" value="Pirin"/>
    <property type="match status" value="1"/>
</dbReference>
<keyword evidence="6" id="KW-0223">Dioxygenase</keyword>
<dbReference type="CDD" id="cd20311">
    <property type="entry name" value="cupin_Yhhw_C"/>
    <property type="match status" value="1"/>
</dbReference>
<gene>
    <name evidence="6" type="ORF">TMES_01685</name>
</gene>
<dbReference type="SUPFAM" id="SSF51182">
    <property type="entry name" value="RmlC-like cupins"/>
    <property type="match status" value="1"/>
</dbReference>
<evidence type="ECO:0000313" key="6">
    <source>
        <dbReference type="EMBL" id="OSQ40511.1"/>
    </source>
</evidence>
<dbReference type="RefSeq" id="WP_085578817.1">
    <property type="nucleotide sequence ID" value="NZ_JFKA01000001.1"/>
</dbReference>
<evidence type="ECO:0000256" key="1">
    <source>
        <dbReference type="ARBA" id="ARBA00008416"/>
    </source>
</evidence>
<evidence type="ECO:0000313" key="7">
    <source>
        <dbReference type="Proteomes" id="UP000193391"/>
    </source>
</evidence>
<comment type="caution">
    <text evidence="6">The sequence shown here is derived from an EMBL/GenBank/DDBJ whole genome shotgun (WGS) entry which is preliminary data.</text>
</comment>
<dbReference type="OrthoDB" id="9780903at2"/>
<organism evidence="6 7">
    <name type="scientific">Thalassospira mesophila</name>
    <dbReference type="NCBI Taxonomy" id="1293891"/>
    <lineage>
        <taxon>Bacteria</taxon>
        <taxon>Pseudomonadati</taxon>
        <taxon>Pseudomonadota</taxon>
        <taxon>Alphaproteobacteria</taxon>
        <taxon>Rhodospirillales</taxon>
        <taxon>Thalassospiraceae</taxon>
        <taxon>Thalassospira</taxon>
    </lineage>
</organism>
<dbReference type="GO" id="GO:0051213">
    <property type="term" value="F:dioxygenase activity"/>
    <property type="evidence" value="ECO:0007669"/>
    <property type="project" value="UniProtKB-KW"/>
</dbReference>
<dbReference type="PANTHER" id="PTHR43212">
    <property type="entry name" value="QUERCETIN 2,3-DIOXYGENASE"/>
    <property type="match status" value="1"/>
</dbReference>
<dbReference type="InterPro" id="IPR012093">
    <property type="entry name" value="Pirin"/>
</dbReference>
<dbReference type="PANTHER" id="PTHR43212:SF3">
    <property type="entry name" value="QUERCETIN 2,3-DIOXYGENASE"/>
    <property type="match status" value="1"/>
</dbReference>
<keyword evidence="2" id="KW-0408">Iron</keyword>
<sequence>MINIRKSADRGRADFGWLDSHHSFSFGHYYDQNHMSWGPLRVINEDRVTAGAGFDPHPHRDMEIISYVIDGALEHKDNIGNGSVIRPGRLQRMSAGTGIRHSEYNGSKTDPVHFLQIWIIPEKQGIEPGYEEMDIAAPSNDLQLIGSRSGRDGSITIHQDVDLYAARLTAGSTVNHTLPAGRVAWLQMINGTLAVGDTTLNAGDGAAIANEDLLKLHAQTDIEALLFDMVA</sequence>
<dbReference type="STRING" id="1293891.TMES_01685"/>
<comment type="cofactor">
    <cofactor evidence="2">
        <name>Fe cation</name>
        <dbReference type="ChEBI" id="CHEBI:24875"/>
    </cofactor>
    <text evidence="2">Binds 1 Fe cation per subunit.</text>
</comment>
<dbReference type="InterPro" id="IPR014710">
    <property type="entry name" value="RmlC-like_jellyroll"/>
</dbReference>
<feature type="binding site" evidence="2">
    <location>
        <position position="59"/>
    </location>
    <ligand>
        <name>Fe cation</name>
        <dbReference type="ChEBI" id="CHEBI:24875"/>
    </ligand>
</feature>
<dbReference type="EMBL" id="JFKA01000001">
    <property type="protein sequence ID" value="OSQ40511.1"/>
    <property type="molecule type" value="Genomic_DNA"/>
</dbReference>
<dbReference type="GO" id="GO:0046872">
    <property type="term" value="F:metal ion binding"/>
    <property type="evidence" value="ECO:0007669"/>
    <property type="project" value="UniProtKB-KW"/>
</dbReference>
<evidence type="ECO:0000256" key="2">
    <source>
        <dbReference type="PIRSR" id="PIRSR006232-1"/>
    </source>
</evidence>
<feature type="binding site" evidence="2">
    <location>
        <position position="103"/>
    </location>
    <ligand>
        <name>Fe cation</name>
        <dbReference type="ChEBI" id="CHEBI:24875"/>
    </ligand>
</feature>
<feature type="domain" description="Pirin N-terminal" evidence="4">
    <location>
        <begin position="12"/>
        <end position="119"/>
    </location>
</feature>
<keyword evidence="2" id="KW-0479">Metal-binding</keyword>
<protein>
    <submittedName>
        <fullName evidence="6">Quercetin 2,3-dioxygenase</fullName>
    </submittedName>
</protein>
<dbReference type="InterPro" id="IPR041602">
    <property type="entry name" value="Quercetinase_C"/>
</dbReference>
<keyword evidence="6" id="KW-0560">Oxidoreductase</keyword>
<dbReference type="AlphaFoldDB" id="A0A1Y2L4B1"/>
<dbReference type="PIRSF" id="PIRSF006232">
    <property type="entry name" value="Pirin"/>
    <property type="match status" value="1"/>
</dbReference>
<dbReference type="Gene3D" id="2.60.120.10">
    <property type="entry name" value="Jelly Rolls"/>
    <property type="match status" value="2"/>
</dbReference>